<evidence type="ECO:0000256" key="6">
    <source>
        <dbReference type="ARBA" id="ARBA00023136"/>
    </source>
</evidence>
<dbReference type="InterPro" id="IPR034026">
    <property type="entry name" value="EssA"/>
</dbReference>
<keyword evidence="6 7" id="KW-0472">Membrane</keyword>
<evidence type="ECO:0000256" key="8">
    <source>
        <dbReference type="SAM" id="SignalP"/>
    </source>
</evidence>
<gene>
    <name evidence="9" type="primary">essA</name>
    <name evidence="9" type="ORF">WCV65_19570</name>
</gene>
<sequence length="179" mass="20170">MNRTNKMRKRAAILTALLLLIPATAVRAEEQLPEQPADIEDLAPNIYEEEKIKQQTDYFHEDSLYKKKYNIPEELQNLEYEAPDPNRDERQIEKLFADYSANKLEANITAAQTAEAGLFMDSEEELFQSTGAQELDPSSEGDTQGSTLTILYITIIGIGLLLILVLLIPKLTAGKKEEL</sequence>
<keyword evidence="5 7" id="KW-1133">Transmembrane helix</keyword>
<comment type="similarity">
    <text evidence="2">Belongs to the EssA family.</text>
</comment>
<protein>
    <submittedName>
        <fullName evidence="9">Type VII secretion protein EssA</fullName>
    </submittedName>
</protein>
<dbReference type="RefSeq" id="WP_338778823.1">
    <property type="nucleotide sequence ID" value="NZ_CP147407.1"/>
</dbReference>
<organism evidence="9 10">
    <name type="scientific">Metabacillus sediminis</name>
    <dbReference type="NCBI Taxonomy" id="3117746"/>
    <lineage>
        <taxon>Bacteria</taxon>
        <taxon>Bacillati</taxon>
        <taxon>Bacillota</taxon>
        <taxon>Bacilli</taxon>
        <taxon>Bacillales</taxon>
        <taxon>Bacillaceae</taxon>
        <taxon>Metabacillus</taxon>
    </lineage>
</organism>
<keyword evidence="10" id="KW-1185">Reference proteome</keyword>
<evidence type="ECO:0000256" key="4">
    <source>
        <dbReference type="ARBA" id="ARBA00022692"/>
    </source>
</evidence>
<keyword evidence="4 7" id="KW-0812">Transmembrane</keyword>
<dbReference type="Pfam" id="PF10661">
    <property type="entry name" value="EssA"/>
    <property type="match status" value="1"/>
</dbReference>
<accession>A0ABZ2NH26</accession>
<dbReference type="Proteomes" id="UP001377337">
    <property type="component" value="Chromosome"/>
</dbReference>
<name>A0ABZ2NH26_9BACI</name>
<comment type="subcellular location">
    <subcellularLocation>
        <location evidence="1">Cell membrane</location>
        <topology evidence="1">Single-pass membrane protein</topology>
    </subcellularLocation>
</comment>
<keyword evidence="3" id="KW-1003">Cell membrane</keyword>
<evidence type="ECO:0000313" key="10">
    <source>
        <dbReference type="Proteomes" id="UP001377337"/>
    </source>
</evidence>
<evidence type="ECO:0000256" key="2">
    <source>
        <dbReference type="ARBA" id="ARBA00008570"/>
    </source>
</evidence>
<keyword evidence="8" id="KW-0732">Signal</keyword>
<evidence type="ECO:0000256" key="7">
    <source>
        <dbReference type="SAM" id="Phobius"/>
    </source>
</evidence>
<reference evidence="9 10" key="1">
    <citation type="submission" date="2024-02" db="EMBL/GenBank/DDBJ databases">
        <title>Seven novel Bacillus-like species.</title>
        <authorList>
            <person name="Liu G."/>
        </authorList>
    </citation>
    <scope>NUCLEOTIDE SEQUENCE [LARGE SCALE GENOMIC DNA]</scope>
    <source>
        <strain evidence="9 10">FJAT-52054</strain>
    </source>
</reference>
<evidence type="ECO:0000313" key="9">
    <source>
        <dbReference type="EMBL" id="WXB96704.1"/>
    </source>
</evidence>
<dbReference type="NCBIfam" id="TIGR03927">
    <property type="entry name" value="T7SS_EssA_Firm"/>
    <property type="match status" value="1"/>
</dbReference>
<feature type="signal peptide" evidence="8">
    <location>
        <begin position="1"/>
        <end position="27"/>
    </location>
</feature>
<feature type="chain" id="PRO_5047471859" evidence="8">
    <location>
        <begin position="28"/>
        <end position="179"/>
    </location>
</feature>
<dbReference type="EMBL" id="CP147407">
    <property type="protein sequence ID" value="WXB96704.1"/>
    <property type="molecule type" value="Genomic_DNA"/>
</dbReference>
<proteinExistence type="inferred from homology"/>
<evidence type="ECO:0000256" key="1">
    <source>
        <dbReference type="ARBA" id="ARBA00004162"/>
    </source>
</evidence>
<evidence type="ECO:0000256" key="3">
    <source>
        <dbReference type="ARBA" id="ARBA00022475"/>
    </source>
</evidence>
<evidence type="ECO:0000256" key="5">
    <source>
        <dbReference type="ARBA" id="ARBA00022989"/>
    </source>
</evidence>
<dbReference type="InterPro" id="IPR018920">
    <property type="entry name" value="EssA/YueC"/>
</dbReference>
<feature type="transmembrane region" description="Helical" evidence="7">
    <location>
        <begin position="149"/>
        <end position="168"/>
    </location>
</feature>